<evidence type="ECO:0000256" key="1">
    <source>
        <dbReference type="SAM" id="Phobius"/>
    </source>
</evidence>
<dbReference type="EMBL" id="KE356560">
    <property type="protein sequence ID" value="ERG91590.1"/>
    <property type="molecule type" value="Genomic_DNA"/>
</dbReference>
<protein>
    <submittedName>
        <fullName evidence="2">Uncharacterized protein</fullName>
    </submittedName>
</protein>
<organism evidence="2 3">
    <name type="scientific">Haloquadratum walsbyi J07HQW1</name>
    <dbReference type="NCBI Taxonomy" id="1238424"/>
    <lineage>
        <taxon>Archaea</taxon>
        <taxon>Methanobacteriati</taxon>
        <taxon>Methanobacteriota</taxon>
        <taxon>Stenosarchaea group</taxon>
        <taxon>Halobacteria</taxon>
        <taxon>Halobacteriales</taxon>
        <taxon>Haloferacaceae</taxon>
        <taxon>Haloquadratum</taxon>
    </lineage>
</organism>
<gene>
    <name evidence="2" type="ORF">J07HQW1_01624</name>
</gene>
<proteinExistence type="predicted"/>
<sequence>MMNLVTRQWLLNRRLLFWGTFVGLAFLVSSDPTGVAPIIIGATMIVLFELTLLVLGWVQSTDSPSQ</sequence>
<name>U1N4R6_9EURY</name>
<reference evidence="2 3" key="1">
    <citation type="journal article" date="2013" name="PLoS ONE">
        <title>Assembly-driven community genomics of a hypersaline microbial ecosystem.</title>
        <authorList>
            <person name="Podell S."/>
            <person name="Ugalde J.A."/>
            <person name="Narasingarao P."/>
            <person name="Banfield J.F."/>
            <person name="Heidelberg K.B."/>
            <person name="Allen E.E."/>
        </authorList>
    </citation>
    <scope>NUCLEOTIDE SEQUENCE [LARGE SCALE GENOMIC DNA]</scope>
    <source>
        <strain evidence="3">J07HQW1</strain>
    </source>
</reference>
<evidence type="ECO:0000313" key="3">
    <source>
        <dbReference type="Proteomes" id="UP000030649"/>
    </source>
</evidence>
<keyword evidence="1" id="KW-1133">Transmembrane helix</keyword>
<dbReference type="AlphaFoldDB" id="U1N4R6"/>
<feature type="transmembrane region" description="Helical" evidence="1">
    <location>
        <begin position="40"/>
        <end position="58"/>
    </location>
</feature>
<keyword evidence="1" id="KW-0812">Transmembrane</keyword>
<keyword evidence="1" id="KW-0472">Membrane</keyword>
<dbReference type="Proteomes" id="UP000030649">
    <property type="component" value="Unassembled WGS sequence"/>
</dbReference>
<accession>U1N4R6</accession>
<dbReference type="STRING" id="1238424.J07HQW1_01624"/>
<evidence type="ECO:0000313" key="2">
    <source>
        <dbReference type="EMBL" id="ERG91590.1"/>
    </source>
</evidence>
<dbReference type="HOGENOM" id="CLU_2820749_0_0_2"/>